<evidence type="ECO:0000256" key="2">
    <source>
        <dbReference type="ARBA" id="ARBA00012254"/>
    </source>
</evidence>
<dbReference type="EC" id="2.1.2.2" evidence="2"/>
<dbReference type="HAMAP" id="MF_01930">
    <property type="entry name" value="PurN"/>
    <property type="match status" value="1"/>
</dbReference>
<dbReference type="UniPathway" id="UPA00074">
    <property type="reaction ID" value="UER00126"/>
</dbReference>
<name>A0A075FN28_9EURY</name>
<evidence type="ECO:0000256" key="6">
    <source>
        <dbReference type="ARBA" id="ARBA00041324"/>
    </source>
</evidence>
<dbReference type="InterPro" id="IPR002376">
    <property type="entry name" value="Formyl_transf_N"/>
</dbReference>
<feature type="domain" description="Formyl transferase N-terminal" evidence="9">
    <location>
        <begin position="18"/>
        <end position="213"/>
    </location>
</feature>
<dbReference type="GO" id="GO:0006189">
    <property type="term" value="P:'de novo' IMP biosynthetic process"/>
    <property type="evidence" value="ECO:0007669"/>
    <property type="project" value="UniProtKB-UniPathway"/>
</dbReference>
<evidence type="ECO:0000256" key="1">
    <source>
        <dbReference type="ARBA" id="ARBA00005054"/>
    </source>
</evidence>
<reference evidence="10" key="1">
    <citation type="journal article" date="2014" name="Genome Biol. Evol.">
        <title>Pangenome evidence for extensive interdomain horizontal transfer affecting lineage core and shell genes in uncultured planktonic thaumarchaeota and euryarchaeota.</title>
        <authorList>
            <person name="Deschamps P."/>
            <person name="Zivanovic Y."/>
            <person name="Moreira D."/>
            <person name="Rodriguez-Valera F."/>
            <person name="Lopez-Garcia P."/>
        </authorList>
    </citation>
    <scope>NUCLEOTIDE SEQUENCE</scope>
</reference>
<protein>
    <recommendedName>
        <fullName evidence="2">phosphoribosylglycinamide formyltransferase 1</fullName>
        <ecNumber evidence="2">2.1.2.2</ecNumber>
    </recommendedName>
    <alternativeName>
        <fullName evidence="7">5'-phosphoribosylglycinamide transformylase</fullName>
    </alternativeName>
    <alternativeName>
        <fullName evidence="6">GAR transformylase</fullName>
    </alternativeName>
</protein>
<dbReference type="EMBL" id="KF900381">
    <property type="protein sequence ID" value="AIE92945.1"/>
    <property type="molecule type" value="Genomic_DNA"/>
</dbReference>
<dbReference type="InterPro" id="IPR036477">
    <property type="entry name" value="Formyl_transf_N_sf"/>
</dbReference>
<dbReference type="AlphaFoldDB" id="A0A075FN28"/>
<proteinExistence type="inferred from homology"/>
<evidence type="ECO:0000256" key="5">
    <source>
        <dbReference type="ARBA" id="ARBA00038440"/>
    </source>
</evidence>
<sequence>MSGSYILPNISSINNPLRLGVLISGSGSGLEALLQHQESNDCSHETVVVISDQPAVKGLDRAAKHGVVGICVPLQPRSNFEVGSDGARARRLAHEQAVTEVLDEYQVELVVCSGYMRILTADFLAPRLGRVVNIHPSPWGDDGALFPGAHGVRDTLAAGATTAGASVHFVSAGVDDGPLIASETTAIQSGEGEDSLGERVRVEIEHHLYPAVIDALAEGRVVSDGNRFRIN</sequence>
<evidence type="ECO:0000313" key="10">
    <source>
        <dbReference type="EMBL" id="AIE92945.1"/>
    </source>
</evidence>
<organism evidence="10">
    <name type="scientific">uncultured marine group II/III euryarchaeote AD1000_30_D02</name>
    <dbReference type="NCBI Taxonomy" id="1457751"/>
    <lineage>
        <taxon>Archaea</taxon>
        <taxon>Methanobacteriati</taxon>
        <taxon>Methanobacteriota</taxon>
        <taxon>environmental samples</taxon>
    </lineage>
</organism>
<dbReference type="NCBIfam" id="TIGR00639">
    <property type="entry name" value="PurN"/>
    <property type="match status" value="1"/>
</dbReference>
<gene>
    <name evidence="10" type="primary">purN</name>
</gene>
<dbReference type="InterPro" id="IPR004607">
    <property type="entry name" value="GART"/>
</dbReference>
<accession>A0A075FN28</accession>
<evidence type="ECO:0000256" key="4">
    <source>
        <dbReference type="ARBA" id="ARBA00022755"/>
    </source>
</evidence>
<dbReference type="PANTHER" id="PTHR43369:SF2">
    <property type="entry name" value="PHOSPHORIBOSYLGLYCINAMIDE FORMYLTRANSFERASE"/>
    <property type="match status" value="1"/>
</dbReference>
<dbReference type="GO" id="GO:0004644">
    <property type="term" value="F:phosphoribosylglycinamide formyltransferase activity"/>
    <property type="evidence" value="ECO:0007669"/>
    <property type="project" value="UniProtKB-EC"/>
</dbReference>
<keyword evidence="3 10" id="KW-0808">Transferase</keyword>
<comment type="pathway">
    <text evidence="1">Purine metabolism; IMP biosynthesis via de novo pathway; N(2)-formyl-N(1)-(5-phospho-D-ribosyl)glycinamide from N(1)-(5-phospho-D-ribosyl)glycinamide (10-formyl THF route): step 1/1.</text>
</comment>
<comment type="catalytic activity">
    <reaction evidence="8">
        <text>N(1)-(5-phospho-beta-D-ribosyl)glycinamide + (6R)-10-formyltetrahydrofolate = N(2)-formyl-N(1)-(5-phospho-beta-D-ribosyl)glycinamide + (6S)-5,6,7,8-tetrahydrofolate + H(+)</text>
        <dbReference type="Rhea" id="RHEA:15053"/>
        <dbReference type="ChEBI" id="CHEBI:15378"/>
        <dbReference type="ChEBI" id="CHEBI:57453"/>
        <dbReference type="ChEBI" id="CHEBI:143788"/>
        <dbReference type="ChEBI" id="CHEBI:147286"/>
        <dbReference type="ChEBI" id="CHEBI:195366"/>
        <dbReference type="EC" id="2.1.2.2"/>
    </reaction>
</comment>
<dbReference type="SUPFAM" id="SSF53328">
    <property type="entry name" value="Formyltransferase"/>
    <property type="match status" value="1"/>
</dbReference>
<evidence type="ECO:0000256" key="3">
    <source>
        <dbReference type="ARBA" id="ARBA00022679"/>
    </source>
</evidence>
<dbReference type="GO" id="GO:0005829">
    <property type="term" value="C:cytosol"/>
    <property type="evidence" value="ECO:0007669"/>
    <property type="project" value="TreeGrafter"/>
</dbReference>
<evidence type="ECO:0000256" key="8">
    <source>
        <dbReference type="ARBA" id="ARBA00047664"/>
    </source>
</evidence>
<evidence type="ECO:0000259" key="9">
    <source>
        <dbReference type="Pfam" id="PF00551"/>
    </source>
</evidence>
<comment type="similarity">
    <text evidence="5">Belongs to the GART family.</text>
</comment>
<dbReference type="InterPro" id="IPR001555">
    <property type="entry name" value="GART_AS"/>
</dbReference>
<evidence type="ECO:0000256" key="7">
    <source>
        <dbReference type="ARBA" id="ARBA00041682"/>
    </source>
</evidence>
<dbReference type="Gene3D" id="3.40.50.170">
    <property type="entry name" value="Formyl transferase, N-terminal domain"/>
    <property type="match status" value="1"/>
</dbReference>
<dbReference type="PANTHER" id="PTHR43369">
    <property type="entry name" value="PHOSPHORIBOSYLGLYCINAMIDE FORMYLTRANSFERASE"/>
    <property type="match status" value="1"/>
</dbReference>
<keyword evidence="4" id="KW-0658">Purine biosynthesis</keyword>
<dbReference type="PROSITE" id="PS00373">
    <property type="entry name" value="GART"/>
    <property type="match status" value="1"/>
</dbReference>
<dbReference type="Pfam" id="PF00551">
    <property type="entry name" value="Formyl_trans_N"/>
    <property type="match status" value="1"/>
</dbReference>